<feature type="non-terminal residue" evidence="1">
    <location>
        <position position="1"/>
    </location>
</feature>
<proteinExistence type="predicted"/>
<organism evidence="1 2">
    <name type="scientific">Owenia fusiformis</name>
    <name type="common">Polychaete worm</name>
    <dbReference type="NCBI Taxonomy" id="6347"/>
    <lineage>
        <taxon>Eukaryota</taxon>
        <taxon>Metazoa</taxon>
        <taxon>Spiralia</taxon>
        <taxon>Lophotrochozoa</taxon>
        <taxon>Annelida</taxon>
        <taxon>Polychaeta</taxon>
        <taxon>Sedentaria</taxon>
        <taxon>Canalipalpata</taxon>
        <taxon>Sabellida</taxon>
        <taxon>Oweniida</taxon>
        <taxon>Oweniidae</taxon>
        <taxon>Owenia</taxon>
    </lineage>
</organism>
<evidence type="ECO:0000313" key="2">
    <source>
        <dbReference type="Proteomes" id="UP000749559"/>
    </source>
</evidence>
<comment type="caution">
    <text evidence="1">The sequence shown here is derived from an EMBL/GenBank/DDBJ whole genome shotgun (WGS) entry which is preliminary data.</text>
</comment>
<dbReference type="InterPro" id="IPR003609">
    <property type="entry name" value="Pan_app"/>
</dbReference>
<reference evidence="1" key="1">
    <citation type="submission" date="2022-03" db="EMBL/GenBank/DDBJ databases">
        <authorList>
            <person name="Martin C."/>
        </authorList>
    </citation>
    <scope>NUCLEOTIDE SEQUENCE</scope>
</reference>
<evidence type="ECO:0000313" key="1">
    <source>
        <dbReference type="EMBL" id="CAH1802130.1"/>
    </source>
</evidence>
<protein>
    <submittedName>
        <fullName evidence="1">Uncharacterized protein</fullName>
    </submittedName>
</protein>
<dbReference type="EMBL" id="CAIIXF020000012">
    <property type="protein sequence ID" value="CAH1802130.1"/>
    <property type="molecule type" value="Genomic_DNA"/>
</dbReference>
<dbReference type="Gene3D" id="3.50.4.10">
    <property type="entry name" value="Hepatocyte Growth Factor"/>
    <property type="match status" value="1"/>
</dbReference>
<accession>A0A8J1TMH9</accession>
<dbReference type="Pfam" id="PF00024">
    <property type="entry name" value="PAN_1"/>
    <property type="match status" value="1"/>
</dbReference>
<sequence>SVMDRARFDMTLATHQCFSSCQEQTQPKCVAVNFNTENATCELLSTQPVYLFDPYIIPDEKWALYTEKKLATLPLQLLKDCSDDYPGYTGTTTIQTTMKEHLK</sequence>
<keyword evidence="2" id="KW-1185">Reference proteome</keyword>
<feature type="non-terminal residue" evidence="1">
    <location>
        <position position="103"/>
    </location>
</feature>
<dbReference type="SUPFAM" id="SSF57414">
    <property type="entry name" value="Hairpin loop containing domain-like"/>
    <property type="match status" value="1"/>
</dbReference>
<gene>
    <name evidence="1" type="ORF">OFUS_LOCUS25844</name>
</gene>
<name>A0A8J1TMH9_OWEFU</name>
<dbReference type="AlphaFoldDB" id="A0A8J1TMH9"/>
<dbReference type="Proteomes" id="UP000749559">
    <property type="component" value="Unassembled WGS sequence"/>
</dbReference>